<accession>A0A3G3IGJ1</accession>
<evidence type="ECO:0000313" key="8">
    <source>
        <dbReference type="EMBL" id="AYQ54788.1"/>
    </source>
</evidence>
<keyword evidence="2" id="KW-0813">Transport</keyword>
<keyword evidence="3 6" id="KW-0812">Transmembrane</keyword>
<proteinExistence type="predicted"/>
<dbReference type="InterPro" id="IPR036259">
    <property type="entry name" value="MFS_trans_sf"/>
</dbReference>
<dbReference type="GO" id="GO:0012505">
    <property type="term" value="C:endomembrane system"/>
    <property type="evidence" value="ECO:0007669"/>
    <property type="project" value="UniProtKB-SubCell"/>
</dbReference>
<dbReference type="GO" id="GO:0022857">
    <property type="term" value="F:transmembrane transporter activity"/>
    <property type="evidence" value="ECO:0007669"/>
    <property type="project" value="InterPro"/>
</dbReference>
<keyword evidence="5 6" id="KW-0472">Membrane</keyword>
<dbReference type="Proteomes" id="UP000273278">
    <property type="component" value="Chromosome"/>
</dbReference>
<dbReference type="SUPFAM" id="SSF103473">
    <property type="entry name" value="MFS general substrate transporter"/>
    <property type="match status" value="1"/>
</dbReference>
<evidence type="ECO:0000313" key="9">
    <source>
        <dbReference type="Proteomes" id="UP000273278"/>
    </source>
</evidence>
<feature type="transmembrane region" description="Helical" evidence="6">
    <location>
        <begin position="40"/>
        <end position="60"/>
    </location>
</feature>
<evidence type="ECO:0000256" key="4">
    <source>
        <dbReference type="ARBA" id="ARBA00022989"/>
    </source>
</evidence>
<dbReference type="PANTHER" id="PTHR23501:SF191">
    <property type="entry name" value="VACUOLAR BASIC AMINO ACID TRANSPORTER 4"/>
    <property type="match status" value="1"/>
</dbReference>
<evidence type="ECO:0000256" key="5">
    <source>
        <dbReference type="ARBA" id="ARBA00023136"/>
    </source>
</evidence>
<dbReference type="AlphaFoldDB" id="A0A3G3IGJ1"/>
<comment type="subcellular location">
    <subcellularLocation>
        <location evidence="1">Endomembrane system</location>
        <topology evidence="1">Multi-pass membrane protein</topology>
    </subcellularLocation>
</comment>
<dbReference type="PROSITE" id="PS50850">
    <property type="entry name" value="MFS"/>
    <property type="match status" value="1"/>
</dbReference>
<evidence type="ECO:0000256" key="6">
    <source>
        <dbReference type="SAM" id="Phobius"/>
    </source>
</evidence>
<dbReference type="EMBL" id="CP017686">
    <property type="protein sequence ID" value="AYQ54788.1"/>
    <property type="molecule type" value="Genomic_DNA"/>
</dbReference>
<feature type="domain" description="Major facilitator superfamily (MFS) profile" evidence="7">
    <location>
        <begin position="1"/>
        <end position="94"/>
    </location>
</feature>
<reference evidence="8 9" key="1">
    <citation type="submission" date="2016-10" db="EMBL/GenBank/DDBJ databases">
        <title>Complete genome of the TMA-utilizing, human hosted archaeon Methanomethylophilus alvus Gen. nov, sp. nov., strain Mx-05, derived from a pure culture.</title>
        <authorList>
            <person name="Brugere J.-F."/>
            <person name="Ben Hania W."/>
            <person name="Chaudhary P.P."/>
            <person name="Gaci N."/>
            <person name="Borrel G."/>
            <person name="Cao Van Tuat L."/>
            <person name="Fardeau M.-L."/>
            <person name="Harris H.M.B."/>
            <person name="O'Toole P.W."/>
            <person name="Ollivier B."/>
        </authorList>
    </citation>
    <scope>NUCLEOTIDE SEQUENCE [LARGE SCALE GENOMIC DNA]</scope>
    <source>
        <strain evidence="8 9">Mx-05</strain>
    </source>
</reference>
<name>A0A3G3IGJ1_9ARCH</name>
<dbReference type="InterPro" id="IPR011701">
    <property type="entry name" value="MFS"/>
</dbReference>
<dbReference type="PRINTS" id="PR01036">
    <property type="entry name" value="TCRTETB"/>
</dbReference>
<gene>
    <name evidence="8" type="ORF">BKD89_03065</name>
</gene>
<organism evidence="8 9">
    <name type="scientific">Methanomethylophilus alvi</name>
    <dbReference type="NCBI Taxonomy" id="1291540"/>
    <lineage>
        <taxon>Archaea</taxon>
        <taxon>Methanobacteriati</taxon>
        <taxon>Thermoplasmatota</taxon>
        <taxon>Thermoplasmata</taxon>
        <taxon>Methanomassiliicoccales</taxon>
        <taxon>Methanomethylophilaceae</taxon>
        <taxon>Methanomethylophilus</taxon>
    </lineage>
</organism>
<keyword evidence="4 6" id="KW-1133">Transmembrane helix</keyword>
<dbReference type="Gene3D" id="1.20.1720.10">
    <property type="entry name" value="Multidrug resistance protein D"/>
    <property type="match status" value="1"/>
</dbReference>
<evidence type="ECO:0000256" key="1">
    <source>
        <dbReference type="ARBA" id="ARBA00004127"/>
    </source>
</evidence>
<dbReference type="InterPro" id="IPR020846">
    <property type="entry name" value="MFS_dom"/>
</dbReference>
<dbReference type="Pfam" id="PF07690">
    <property type="entry name" value="MFS_1"/>
    <property type="match status" value="1"/>
</dbReference>
<protein>
    <recommendedName>
        <fullName evidence="7">Major facilitator superfamily (MFS) profile domain-containing protein</fullName>
    </recommendedName>
</protein>
<dbReference type="GO" id="GO:0005886">
    <property type="term" value="C:plasma membrane"/>
    <property type="evidence" value="ECO:0007669"/>
    <property type="project" value="TreeGrafter"/>
</dbReference>
<evidence type="ECO:0000256" key="2">
    <source>
        <dbReference type="ARBA" id="ARBA00022448"/>
    </source>
</evidence>
<dbReference type="PANTHER" id="PTHR23501">
    <property type="entry name" value="MAJOR FACILITATOR SUPERFAMILY"/>
    <property type="match status" value="1"/>
</dbReference>
<sequence length="94" mass="9950">MEMMIACRALQGLGGGILIPVATAAVADLYEPAKRARMQGMLGAVFGIGMGLGPVLGGYITEYIGWHWVFYINLPMAVILPDSEFCGPYGAKIG</sequence>
<evidence type="ECO:0000259" key="7">
    <source>
        <dbReference type="PROSITE" id="PS50850"/>
    </source>
</evidence>
<evidence type="ECO:0000256" key="3">
    <source>
        <dbReference type="ARBA" id="ARBA00022692"/>
    </source>
</evidence>